<dbReference type="Pfam" id="PF02826">
    <property type="entry name" value="2-Hacid_dh_C"/>
    <property type="match status" value="1"/>
</dbReference>
<dbReference type="InterPro" id="IPR050857">
    <property type="entry name" value="D-2-hydroxyacid_DH"/>
</dbReference>
<evidence type="ECO:0000259" key="6">
    <source>
        <dbReference type="Pfam" id="PF02826"/>
    </source>
</evidence>
<dbReference type="Gene3D" id="3.40.50.720">
    <property type="entry name" value="NAD(P)-binding Rossmann-like Domain"/>
    <property type="match status" value="2"/>
</dbReference>
<dbReference type="Proteomes" id="UP000466024">
    <property type="component" value="Unassembled WGS sequence"/>
</dbReference>
<evidence type="ECO:0000256" key="3">
    <source>
        <dbReference type="ARBA" id="ARBA00023027"/>
    </source>
</evidence>
<comment type="similarity">
    <text evidence="1 4">Belongs to the D-isomer specific 2-hydroxyacid dehydrogenase family.</text>
</comment>
<dbReference type="RefSeq" id="WP_149435242.1">
    <property type="nucleotide sequence ID" value="NZ_VTPX01000004.1"/>
</dbReference>
<protein>
    <submittedName>
        <fullName evidence="7">Hydroxyacid dehydrogenase</fullName>
    </submittedName>
</protein>
<dbReference type="InterPro" id="IPR006139">
    <property type="entry name" value="D-isomer_2_OHA_DH_cat_dom"/>
</dbReference>
<dbReference type="SUPFAM" id="SSF52283">
    <property type="entry name" value="Formate/glycerate dehydrogenase catalytic domain-like"/>
    <property type="match status" value="1"/>
</dbReference>
<accession>A0A640WFC2</accession>
<reference evidence="7 8" key="1">
    <citation type="submission" date="2019-08" db="EMBL/GenBank/DDBJ databases">
        <title>Bioinformatics analysis of the strain L3 and L5.</title>
        <authorList>
            <person name="Li X."/>
        </authorList>
    </citation>
    <scope>NUCLEOTIDE SEQUENCE [LARGE SCALE GENOMIC DNA]</scope>
    <source>
        <strain evidence="7 8">L3</strain>
    </source>
</reference>
<name>A0A640WFC2_9GAMM</name>
<evidence type="ECO:0000256" key="1">
    <source>
        <dbReference type="ARBA" id="ARBA00005854"/>
    </source>
</evidence>
<keyword evidence="8" id="KW-1185">Reference proteome</keyword>
<dbReference type="GO" id="GO:0051287">
    <property type="term" value="F:NAD binding"/>
    <property type="evidence" value="ECO:0007669"/>
    <property type="project" value="InterPro"/>
</dbReference>
<evidence type="ECO:0000256" key="4">
    <source>
        <dbReference type="RuleBase" id="RU003719"/>
    </source>
</evidence>
<gene>
    <name evidence="7" type="ORF">F0A16_10010</name>
</gene>
<keyword evidence="2 4" id="KW-0560">Oxidoreductase</keyword>
<feature type="domain" description="D-isomer specific 2-hydroxyacid dehydrogenase NAD-binding" evidence="6">
    <location>
        <begin position="113"/>
        <end position="289"/>
    </location>
</feature>
<dbReference type="SUPFAM" id="SSF51735">
    <property type="entry name" value="NAD(P)-binding Rossmann-fold domains"/>
    <property type="match status" value="1"/>
</dbReference>
<dbReference type="InterPro" id="IPR006140">
    <property type="entry name" value="D-isomer_DH_NAD-bd"/>
</dbReference>
<dbReference type="FunFam" id="3.40.50.720:FF:000203">
    <property type="entry name" value="D-3-phosphoglycerate dehydrogenase (SerA)"/>
    <property type="match status" value="1"/>
</dbReference>
<dbReference type="AlphaFoldDB" id="A0A640WFC2"/>
<keyword evidence="3" id="KW-0520">NAD</keyword>
<organism evidence="7 8">
    <name type="scientific">Salinicola corii</name>
    <dbReference type="NCBI Taxonomy" id="2606937"/>
    <lineage>
        <taxon>Bacteria</taxon>
        <taxon>Pseudomonadati</taxon>
        <taxon>Pseudomonadota</taxon>
        <taxon>Gammaproteobacteria</taxon>
        <taxon>Oceanospirillales</taxon>
        <taxon>Halomonadaceae</taxon>
        <taxon>Salinicola</taxon>
    </lineage>
</organism>
<dbReference type="InterPro" id="IPR036291">
    <property type="entry name" value="NAD(P)-bd_dom_sf"/>
</dbReference>
<dbReference type="Pfam" id="PF00389">
    <property type="entry name" value="2-Hacid_dh"/>
    <property type="match status" value="1"/>
</dbReference>
<dbReference type="EMBL" id="VTPX01000004">
    <property type="protein sequence ID" value="KAA0018824.1"/>
    <property type="molecule type" value="Genomic_DNA"/>
</dbReference>
<sequence length="332" mass="34960">MAQGSKKILVTRDRIDEEAERTLDLNGYECIFSPPYASPVDVARTASDAQVVAIMVSQGKITDEVIAASDALKVIVKHGSGVNNINLRAAERRGIPVFRALGANSRAVAEHAIALMLALRKSLPRLDAATRQGNWLKGSFVGHDLLGAQVGLIGLGGIGRETAKLASAIGMRVRAFDPALSGSVSEGDAFSLCGDLDELVSRSDIISLHCPLVPTTHHLVDREFLSKMPRHAVLVNTARGGIVDEQALDVALRDGVIAGAGIDSFEDEPIDSGHALLSSPNLIVTPHVAGLTPGAERAMAMTAAQLIMDTIDGREVPSAYRVEATALGGLEE</sequence>
<proteinExistence type="inferred from homology"/>
<dbReference type="PROSITE" id="PS00670">
    <property type="entry name" value="D_2_HYDROXYACID_DH_2"/>
    <property type="match status" value="1"/>
</dbReference>
<dbReference type="PANTHER" id="PTHR42789">
    <property type="entry name" value="D-ISOMER SPECIFIC 2-HYDROXYACID DEHYDROGENASE FAMILY PROTEIN (AFU_ORTHOLOGUE AFUA_6G10090)"/>
    <property type="match status" value="1"/>
</dbReference>
<dbReference type="PANTHER" id="PTHR42789:SF1">
    <property type="entry name" value="D-ISOMER SPECIFIC 2-HYDROXYACID DEHYDROGENASE FAMILY PROTEIN (AFU_ORTHOLOGUE AFUA_6G10090)"/>
    <property type="match status" value="1"/>
</dbReference>
<feature type="domain" description="D-isomer specific 2-hydroxyacid dehydrogenase catalytic" evidence="5">
    <location>
        <begin position="10"/>
        <end position="319"/>
    </location>
</feature>
<evidence type="ECO:0000259" key="5">
    <source>
        <dbReference type="Pfam" id="PF00389"/>
    </source>
</evidence>
<evidence type="ECO:0000313" key="7">
    <source>
        <dbReference type="EMBL" id="KAA0018824.1"/>
    </source>
</evidence>
<evidence type="ECO:0000313" key="8">
    <source>
        <dbReference type="Proteomes" id="UP000466024"/>
    </source>
</evidence>
<dbReference type="GO" id="GO:0016616">
    <property type="term" value="F:oxidoreductase activity, acting on the CH-OH group of donors, NAD or NADP as acceptor"/>
    <property type="evidence" value="ECO:0007669"/>
    <property type="project" value="InterPro"/>
</dbReference>
<comment type="caution">
    <text evidence="7">The sequence shown here is derived from an EMBL/GenBank/DDBJ whole genome shotgun (WGS) entry which is preliminary data.</text>
</comment>
<evidence type="ECO:0000256" key="2">
    <source>
        <dbReference type="ARBA" id="ARBA00023002"/>
    </source>
</evidence>
<dbReference type="InterPro" id="IPR029753">
    <property type="entry name" value="D-isomer_DH_CS"/>
</dbReference>